<name>A0A445ADE2_ARAHY</name>
<accession>A0A445ADE2</accession>
<dbReference type="EMBL" id="SDMP01000012">
    <property type="protein sequence ID" value="RYR24459.1"/>
    <property type="molecule type" value="Genomic_DNA"/>
</dbReference>
<dbReference type="InterPro" id="IPR019557">
    <property type="entry name" value="AminoTfrase-like_pln_mobile"/>
</dbReference>
<keyword evidence="3" id="KW-1185">Reference proteome</keyword>
<gene>
    <name evidence="2" type="ORF">Ahy_B02g057964</name>
</gene>
<dbReference type="InterPro" id="IPR044824">
    <property type="entry name" value="MAIN-like"/>
</dbReference>
<reference evidence="2 3" key="1">
    <citation type="submission" date="2019-01" db="EMBL/GenBank/DDBJ databases">
        <title>Sequencing of cultivated peanut Arachis hypogaea provides insights into genome evolution and oil improvement.</title>
        <authorList>
            <person name="Chen X."/>
        </authorList>
    </citation>
    <scope>NUCLEOTIDE SEQUENCE [LARGE SCALE GENOMIC DNA]</scope>
    <source>
        <strain evidence="3">cv. Fuhuasheng</strain>
        <tissue evidence="2">Leaves</tissue>
    </source>
</reference>
<sequence>MTDKSNNLVHLRWLPLLQDFQRYRELSWGSAVLAWTYYSLCSAAHRDTTNITGCTLLLIGLMQQSRDRHEARFVWTPYNDLAL</sequence>
<dbReference type="Pfam" id="PF10536">
    <property type="entry name" value="PMD"/>
    <property type="match status" value="1"/>
</dbReference>
<dbReference type="GO" id="GO:0010073">
    <property type="term" value="P:meristem maintenance"/>
    <property type="evidence" value="ECO:0007669"/>
    <property type="project" value="InterPro"/>
</dbReference>
<comment type="caution">
    <text evidence="2">The sequence shown here is derived from an EMBL/GenBank/DDBJ whole genome shotgun (WGS) entry which is preliminary data.</text>
</comment>
<dbReference type="PANTHER" id="PTHR46033:SF8">
    <property type="entry name" value="PROTEIN MAINTENANCE OF MERISTEMS-LIKE"/>
    <property type="match status" value="1"/>
</dbReference>
<proteinExistence type="predicted"/>
<feature type="domain" description="Aminotransferase-like plant mobile" evidence="1">
    <location>
        <begin position="2"/>
        <end position="58"/>
    </location>
</feature>
<organism evidence="2 3">
    <name type="scientific">Arachis hypogaea</name>
    <name type="common">Peanut</name>
    <dbReference type="NCBI Taxonomy" id="3818"/>
    <lineage>
        <taxon>Eukaryota</taxon>
        <taxon>Viridiplantae</taxon>
        <taxon>Streptophyta</taxon>
        <taxon>Embryophyta</taxon>
        <taxon>Tracheophyta</taxon>
        <taxon>Spermatophyta</taxon>
        <taxon>Magnoliopsida</taxon>
        <taxon>eudicotyledons</taxon>
        <taxon>Gunneridae</taxon>
        <taxon>Pentapetalae</taxon>
        <taxon>rosids</taxon>
        <taxon>fabids</taxon>
        <taxon>Fabales</taxon>
        <taxon>Fabaceae</taxon>
        <taxon>Papilionoideae</taxon>
        <taxon>50 kb inversion clade</taxon>
        <taxon>dalbergioids sensu lato</taxon>
        <taxon>Dalbergieae</taxon>
        <taxon>Pterocarpus clade</taxon>
        <taxon>Arachis</taxon>
    </lineage>
</organism>
<evidence type="ECO:0000313" key="2">
    <source>
        <dbReference type="EMBL" id="RYR24459.1"/>
    </source>
</evidence>
<dbReference type="PANTHER" id="PTHR46033">
    <property type="entry name" value="PROTEIN MAIN-LIKE 2"/>
    <property type="match status" value="1"/>
</dbReference>
<evidence type="ECO:0000313" key="3">
    <source>
        <dbReference type="Proteomes" id="UP000289738"/>
    </source>
</evidence>
<evidence type="ECO:0000259" key="1">
    <source>
        <dbReference type="Pfam" id="PF10536"/>
    </source>
</evidence>
<dbReference type="Proteomes" id="UP000289738">
    <property type="component" value="Chromosome B02"/>
</dbReference>
<dbReference type="AlphaFoldDB" id="A0A445ADE2"/>
<protein>
    <recommendedName>
        <fullName evidence="1">Aminotransferase-like plant mobile domain-containing protein</fullName>
    </recommendedName>
</protein>